<keyword evidence="2" id="KW-1185">Reference proteome</keyword>
<dbReference type="RefSeq" id="WP_173559060.1">
    <property type="nucleotide sequence ID" value="NZ_JAPIUZ010000002.1"/>
</dbReference>
<reference evidence="1 2" key="1">
    <citation type="submission" date="2022-11" db="EMBL/GenBank/DDBJ databases">
        <title>Genome sequencing of Acetobacter type strain.</title>
        <authorList>
            <person name="Heo J."/>
            <person name="Lee D."/>
            <person name="Han B.-H."/>
            <person name="Hong S.-B."/>
            <person name="Kwon S.-W."/>
        </authorList>
    </citation>
    <scope>NUCLEOTIDE SEQUENCE [LARGE SCALE GENOMIC DNA]</scope>
    <source>
        <strain evidence="1 2">KACC 21253</strain>
    </source>
</reference>
<organism evidence="1 2">
    <name type="scientific">Acetobacter thailandicus</name>
    <dbReference type="NCBI Taxonomy" id="1502842"/>
    <lineage>
        <taxon>Bacteria</taxon>
        <taxon>Pseudomonadati</taxon>
        <taxon>Pseudomonadota</taxon>
        <taxon>Alphaproteobacteria</taxon>
        <taxon>Acetobacterales</taxon>
        <taxon>Acetobacteraceae</taxon>
        <taxon>Acetobacter</taxon>
    </lineage>
</organism>
<sequence>MEEVEINGRKYTVKKLPAMQQFHVARRLAPILAAFVAGIPSGGEITDSLAGFDLAKIGEEIAALPDKDAEYILNTALSAVTYRDEEAQRDYSIQVRPGVMRYNWIELPEMLRLTVSVIQHNLTGFIPAAASDSKDKAPA</sequence>
<evidence type="ECO:0000313" key="1">
    <source>
        <dbReference type="EMBL" id="MCX2563315.1"/>
    </source>
</evidence>
<name>A0ABT3QDH4_9PROT</name>
<comment type="caution">
    <text evidence="1">The sequence shown here is derived from an EMBL/GenBank/DDBJ whole genome shotgun (WGS) entry which is preliminary data.</text>
</comment>
<gene>
    <name evidence="1" type="ORF">OQ497_04975</name>
</gene>
<protein>
    <submittedName>
        <fullName evidence="1">Uncharacterized protein</fullName>
    </submittedName>
</protein>
<evidence type="ECO:0000313" key="2">
    <source>
        <dbReference type="Proteomes" id="UP001301152"/>
    </source>
</evidence>
<accession>A0ABT3QDH4</accession>
<dbReference type="InterPro" id="IPR049156">
    <property type="entry name" value="Phage_chap_TAC_15-like"/>
</dbReference>
<proteinExistence type="predicted"/>
<dbReference type="EMBL" id="JAPIUZ010000002">
    <property type="protein sequence ID" value="MCX2563315.1"/>
    <property type="molecule type" value="Genomic_DNA"/>
</dbReference>
<dbReference type="Pfam" id="PF21822">
    <property type="entry name" value="Phage_TAC_15"/>
    <property type="match status" value="1"/>
</dbReference>
<dbReference type="Proteomes" id="UP001301152">
    <property type="component" value="Unassembled WGS sequence"/>
</dbReference>